<dbReference type="Gene3D" id="3.40.50.150">
    <property type="entry name" value="Vaccinia Virus protein VP39"/>
    <property type="match status" value="1"/>
</dbReference>
<dbReference type="InterPro" id="IPR029063">
    <property type="entry name" value="SAM-dependent_MTases_sf"/>
</dbReference>
<dbReference type="AlphaFoldDB" id="A0A7X0VA56"/>
<name>A0A7X0VA56_9ACTN</name>
<dbReference type="InterPro" id="IPR013216">
    <property type="entry name" value="Methyltransf_11"/>
</dbReference>
<dbReference type="Proteomes" id="UP000523955">
    <property type="component" value="Unassembled WGS sequence"/>
</dbReference>
<sequence>MTDRDEVRAQYATEGNLLTRQSVWQPAEDGRDPTEIALAVVRASAPADILEIGCGTGAFAARIAQARPGAALLATDQSPRFVELTAARGVEARVADATELPFEDDAFDLVAAMWMLYHVPDLDRTLAEVRRVLRPGGRFLAVTNGDEHVADLRREGGDGPVVTQFSSQNGEDALRRHFDVVRREDVRPRAVFPDHAAAVAYLESSREDIAWDLPAFEGPRTYLGEGTVFVAS</sequence>
<protein>
    <submittedName>
        <fullName evidence="2">Class I SAM-dependent methyltransferase</fullName>
    </submittedName>
</protein>
<feature type="domain" description="Methyltransferase type 11" evidence="1">
    <location>
        <begin position="50"/>
        <end position="140"/>
    </location>
</feature>
<keyword evidence="2" id="KW-0489">Methyltransferase</keyword>
<keyword evidence="2" id="KW-0808">Transferase</keyword>
<dbReference type="Pfam" id="PF08241">
    <property type="entry name" value="Methyltransf_11"/>
    <property type="match status" value="1"/>
</dbReference>
<dbReference type="SUPFAM" id="SSF53335">
    <property type="entry name" value="S-adenosyl-L-methionine-dependent methyltransferases"/>
    <property type="match status" value="1"/>
</dbReference>
<evidence type="ECO:0000259" key="1">
    <source>
        <dbReference type="Pfam" id="PF08241"/>
    </source>
</evidence>
<organism evidence="2 3">
    <name type="scientific">Nocardioides luti</name>
    <dbReference type="NCBI Taxonomy" id="2761101"/>
    <lineage>
        <taxon>Bacteria</taxon>
        <taxon>Bacillati</taxon>
        <taxon>Actinomycetota</taxon>
        <taxon>Actinomycetes</taxon>
        <taxon>Propionibacteriales</taxon>
        <taxon>Nocardioidaceae</taxon>
        <taxon>Nocardioides</taxon>
    </lineage>
</organism>
<dbReference type="GO" id="GO:0008757">
    <property type="term" value="F:S-adenosylmethionine-dependent methyltransferase activity"/>
    <property type="evidence" value="ECO:0007669"/>
    <property type="project" value="InterPro"/>
</dbReference>
<dbReference type="PANTHER" id="PTHR43591">
    <property type="entry name" value="METHYLTRANSFERASE"/>
    <property type="match status" value="1"/>
</dbReference>
<dbReference type="CDD" id="cd02440">
    <property type="entry name" value="AdoMet_MTases"/>
    <property type="match status" value="1"/>
</dbReference>
<dbReference type="PANTHER" id="PTHR43591:SF24">
    <property type="entry name" value="2-METHOXY-6-POLYPRENYL-1,4-BENZOQUINOL METHYLASE, MITOCHONDRIAL"/>
    <property type="match status" value="1"/>
</dbReference>
<evidence type="ECO:0000313" key="3">
    <source>
        <dbReference type="Proteomes" id="UP000523955"/>
    </source>
</evidence>
<gene>
    <name evidence="2" type="ORF">H5V45_06585</name>
</gene>
<dbReference type="GO" id="GO:0032259">
    <property type="term" value="P:methylation"/>
    <property type="evidence" value="ECO:0007669"/>
    <property type="project" value="UniProtKB-KW"/>
</dbReference>
<accession>A0A7X0VA56</accession>
<dbReference type="EMBL" id="JACKXE010000001">
    <property type="protein sequence ID" value="MBB6626985.1"/>
    <property type="molecule type" value="Genomic_DNA"/>
</dbReference>
<reference evidence="2 3" key="1">
    <citation type="submission" date="2020-08" db="EMBL/GenBank/DDBJ databases">
        <authorList>
            <person name="Seo M.-J."/>
        </authorList>
    </citation>
    <scope>NUCLEOTIDE SEQUENCE [LARGE SCALE GENOMIC DNA]</scope>
    <source>
        <strain evidence="2 3">KIGAM211</strain>
    </source>
</reference>
<evidence type="ECO:0000313" key="2">
    <source>
        <dbReference type="EMBL" id="MBB6626985.1"/>
    </source>
</evidence>
<keyword evidence="3" id="KW-1185">Reference proteome</keyword>
<comment type="caution">
    <text evidence="2">The sequence shown here is derived from an EMBL/GenBank/DDBJ whole genome shotgun (WGS) entry which is preliminary data.</text>
</comment>
<proteinExistence type="predicted"/>